<comment type="caution">
    <text evidence="3">The sequence shown here is derived from an EMBL/GenBank/DDBJ whole genome shotgun (WGS) entry which is preliminary data.</text>
</comment>
<reference evidence="3" key="1">
    <citation type="submission" date="2021-02" db="EMBL/GenBank/DDBJ databases">
        <authorList>
            <person name="Palmer J.M."/>
        </authorList>
    </citation>
    <scope>NUCLEOTIDE SEQUENCE</scope>
    <source>
        <strain evidence="3">SCRP23</strain>
    </source>
</reference>
<dbReference type="AlphaFoldDB" id="A0A8T1WLT7"/>
<keyword evidence="2" id="KW-0732">Signal</keyword>
<protein>
    <recommendedName>
        <fullName evidence="5">RxLR effector protein</fullName>
    </recommendedName>
</protein>
<feature type="chain" id="PRO_5035821277" description="RxLR effector protein" evidence="2">
    <location>
        <begin position="23"/>
        <end position="113"/>
    </location>
</feature>
<evidence type="ECO:0000256" key="1">
    <source>
        <dbReference type="SAM" id="MobiDB-lite"/>
    </source>
</evidence>
<organism evidence="3 4">
    <name type="scientific">Phytophthora boehmeriae</name>
    <dbReference type="NCBI Taxonomy" id="109152"/>
    <lineage>
        <taxon>Eukaryota</taxon>
        <taxon>Sar</taxon>
        <taxon>Stramenopiles</taxon>
        <taxon>Oomycota</taxon>
        <taxon>Peronosporomycetes</taxon>
        <taxon>Peronosporales</taxon>
        <taxon>Peronosporaceae</taxon>
        <taxon>Phytophthora</taxon>
    </lineage>
</organism>
<gene>
    <name evidence="3" type="ORF">PHYBOEH_005229</name>
</gene>
<keyword evidence="4" id="KW-1185">Reference proteome</keyword>
<evidence type="ECO:0000313" key="3">
    <source>
        <dbReference type="EMBL" id="KAG7394386.1"/>
    </source>
</evidence>
<evidence type="ECO:0000313" key="4">
    <source>
        <dbReference type="Proteomes" id="UP000693981"/>
    </source>
</evidence>
<name>A0A8T1WLT7_9STRA</name>
<accession>A0A8T1WLT7</accession>
<feature type="region of interest" description="Disordered" evidence="1">
    <location>
        <begin position="44"/>
        <end position="70"/>
    </location>
</feature>
<proteinExistence type="predicted"/>
<evidence type="ECO:0000256" key="2">
    <source>
        <dbReference type="SAM" id="SignalP"/>
    </source>
</evidence>
<dbReference type="EMBL" id="JAGDFL010000275">
    <property type="protein sequence ID" value="KAG7394386.1"/>
    <property type="molecule type" value="Genomic_DNA"/>
</dbReference>
<feature type="signal peptide" evidence="2">
    <location>
        <begin position="1"/>
        <end position="22"/>
    </location>
</feature>
<dbReference type="Proteomes" id="UP000693981">
    <property type="component" value="Unassembled WGS sequence"/>
</dbReference>
<sequence>MSKIFILFVPVVAAIWIDLTAASLPAPRHLREDAERVAVTAHPCTMSPLNSSSADVGGTDDHSLHESGTMQIGNRVFKTVNKGEEEEESAATPANTIGGDAINVAGTILNRES</sequence>
<evidence type="ECO:0008006" key="5">
    <source>
        <dbReference type="Google" id="ProtNLM"/>
    </source>
</evidence>